<gene>
    <name evidence="2" type="ORF">KP79_PYT11565</name>
</gene>
<dbReference type="AlphaFoldDB" id="A0A210PPL8"/>
<organism evidence="2 3">
    <name type="scientific">Mizuhopecten yessoensis</name>
    <name type="common">Japanese scallop</name>
    <name type="synonym">Patinopecten yessoensis</name>
    <dbReference type="NCBI Taxonomy" id="6573"/>
    <lineage>
        <taxon>Eukaryota</taxon>
        <taxon>Metazoa</taxon>
        <taxon>Spiralia</taxon>
        <taxon>Lophotrochozoa</taxon>
        <taxon>Mollusca</taxon>
        <taxon>Bivalvia</taxon>
        <taxon>Autobranchia</taxon>
        <taxon>Pteriomorphia</taxon>
        <taxon>Pectinida</taxon>
        <taxon>Pectinoidea</taxon>
        <taxon>Pectinidae</taxon>
        <taxon>Mizuhopecten</taxon>
    </lineage>
</organism>
<feature type="signal peptide" evidence="1">
    <location>
        <begin position="1"/>
        <end position="29"/>
    </location>
</feature>
<dbReference type="EMBL" id="NEDP02005566">
    <property type="protein sequence ID" value="OWF38449.1"/>
    <property type="molecule type" value="Genomic_DNA"/>
</dbReference>
<reference evidence="2 3" key="1">
    <citation type="journal article" date="2017" name="Nat. Ecol. Evol.">
        <title>Scallop genome provides insights into evolution of bilaterian karyotype and development.</title>
        <authorList>
            <person name="Wang S."/>
            <person name="Zhang J."/>
            <person name="Jiao W."/>
            <person name="Li J."/>
            <person name="Xun X."/>
            <person name="Sun Y."/>
            <person name="Guo X."/>
            <person name="Huan P."/>
            <person name="Dong B."/>
            <person name="Zhang L."/>
            <person name="Hu X."/>
            <person name="Sun X."/>
            <person name="Wang J."/>
            <person name="Zhao C."/>
            <person name="Wang Y."/>
            <person name="Wang D."/>
            <person name="Huang X."/>
            <person name="Wang R."/>
            <person name="Lv J."/>
            <person name="Li Y."/>
            <person name="Zhang Z."/>
            <person name="Liu B."/>
            <person name="Lu W."/>
            <person name="Hui Y."/>
            <person name="Liang J."/>
            <person name="Zhou Z."/>
            <person name="Hou R."/>
            <person name="Li X."/>
            <person name="Liu Y."/>
            <person name="Li H."/>
            <person name="Ning X."/>
            <person name="Lin Y."/>
            <person name="Zhao L."/>
            <person name="Xing Q."/>
            <person name="Dou J."/>
            <person name="Li Y."/>
            <person name="Mao J."/>
            <person name="Guo H."/>
            <person name="Dou H."/>
            <person name="Li T."/>
            <person name="Mu C."/>
            <person name="Jiang W."/>
            <person name="Fu Q."/>
            <person name="Fu X."/>
            <person name="Miao Y."/>
            <person name="Liu J."/>
            <person name="Yu Q."/>
            <person name="Li R."/>
            <person name="Liao H."/>
            <person name="Li X."/>
            <person name="Kong Y."/>
            <person name="Jiang Z."/>
            <person name="Chourrout D."/>
            <person name="Li R."/>
            <person name="Bao Z."/>
        </authorList>
    </citation>
    <scope>NUCLEOTIDE SEQUENCE [LARGE SCALE GENOMIC DNA]</scope>
    <source>
        <strain evidence="2 3">PY_sf001</strain>
    </source>
</reference>
<dbReference type="Proteomes" id="UP000242188">
    <property type="component" value="Unassembled WGS sequence"/>
</dbReference>
<comment type="caution">
    <text evidence="2">The sequence shown here is derived from an EMBL/GenBank/DDBJ whole genome shotgun (WGS) entry which is preliminary data.</text>
</comment>
<accession>A0A210PPL8</accession>
<evidence type="ECO:0000256" key="1">
    <source>
        <dbReference type="SAM" id="SignalP"/>
    </source>
</evidence>
<evidence type="ECO:0000313" key="2">
    <source>
        <dbReference type="EMBL" id="OWF38449.1"/>
    </source>
</evidence>
<dbReference type="OrthoDB" id="10679396at2759"/>
<evidence type="ECO:0000313" key="3">
    <source>
        <dbReference type="Proteomes" id="UP000242188"/>
    </source>
</evidence>
<keyword evidence="1" id="KW-0732">Signal</keyword>
<proteinExistence type="predicted"/>
<feature type="chain" id="PRO_5012645658" evidence="1">
    <location>
        <begin position="30"/>
        <end position="554"/>
    </location>
</feature>
<keyword evidence="3" id="KW-1185">Reference proteome</keyword>
<sequence length="554" mass="58874">MITMQLMTRTIEVICIIGCLQCVIPLVRALPPEGVNPLDTEIPSIPGSLLGDDLPDLPPATADVTNNAIEADSQGVVFKDSFANPQAPSEVGKSGTVGGVRSFNTNTQVASGSNSEPTVSTQVDGGASLFASSIVNNNLNPSTSTSTSTDQIGTNGFFATVARQPPLPPRMSRVMFSPARAGNTMRLSSSKPRLTNKPFMSTLANQPKRTFNAIQRSSGMVPASAQSLTFPPMNFERPPSMSYLPTSNFAARLRTERRPTFFFRSPEMFQTSFYPPSDQTFLTAPFVGSGSDFSSASFPSTSVNVQTVPPFPLAMPFQNPLDISSAQTFTSTEPPRVIFDSVPQTFAVPQVSRFSQNSGSLSPHFSTFAGPSVQSSTFFNEPKTSVTVLPQIIINDTPSLNPRPPPRAQIRQSSMMTGRTPITVTPLTPLSFDAPAMPGRTSIPVSFQTTPAFRAPNFAPFTLPMRSEGTRMFGFSRVPSIRNQAGGGNIGTPMVRTGAGAAEAGAAAAVRAQGVTNTGGVFSAGIPLMAPLPVPMWSQFNDVGRPILSNIQAF</sequence>
<protein>
    <submittedName>
        <fullName evidence="2">Uncharacterized protein</fullName>
    </submittedName>
</protein>
<name>A0A210PPL8_MIZYE</name>